<keyword evidence="8" id="KW-0227">DNA damage</keyword>
<dbReference type="CDD" id="cd00056">
    <property type="entry name" value="ENDO3c"/>
    <property type="match status" value="1"/>
</dbReference>
<dbReference type="InterPro" id="IPR004036">
    <property type="entry name" value="Endonuclease-III-like_CS2"/>
</dbReference>
<dbReference type="InterPro" id="IPR000445">
    <property type="entry name" value="HhH_motif"/>
</dbReference>
<keyword evidence="9" id="KW-0378">Hydrolase</keyword>
<dbReference type="EMBL" id="BLXZ01000003">
    <property type="protein sequence ID" value="GFO68118.1"/>
    <property type="molecule type" value="Genomic_DNA"/>
</dbReference>
<sequence>MSRRKSEIRAGNPAAPLAPDAAEIAAFREVVLDFFATQGRTLPWRETRDPYAILVSEIMLQQTQVDRVKEKYREFLAQFPTLEALAAAELSLVLSVWQGLGYNRRALALKNCAQAVVERLDGKLPADIAQLESLPGIGPYTARAVAAFAFGIPSPFIETNIRSVFILHFFPGAESVHDRDLLPLVEATLLRDRAREWYYALMDYGAMLKRTRVNPGRQSAHHVRQSPFRGSNRERRSLILRNILASPGITHNELAHALPDQAESLAGNLERLEREGFIRREQGGFVIS</sequence>
<evidence type="ECO:0000256" key="5">
    <source>
        <dbReference type="ARBA" id="ARBA00012045"/>
    </source>
</evidence>
<dbReference type="AlphaFoldDB" id="A0A6V8N6C7"/>
<comment type="similarity">
    <text evidence="4">Belongs to the Nth/MutY family.</text>
</comment>
<dbReference type="SUPFAM" id="SSF48150">
    <property type="entry name" value="DNA-glycosylase"/>
    <property type="match status" value="1"/>
</dbReference>
<keyword evidence="13" id="KW-0326">Glycosidase</keyword>
<dbReference type="InterPro" id="IPR023170">
    <property type="entry name" value="HhH_base_excis_C"/>
</dbReference>
<evidence type="ECO:0000256" key="8">
    <source>
        <dbReference type="ARBA" id="ARBA00022763"/>
    </source>
</evidence>
<dbReference type="Pfam" id="PF00730">
    <property type="entry name" value="HhH-GPD"/>
    <property type="match status" value="1"/>
</dbReference>
<evidence type="ECO:0000256" key="4">
    <source>
        <dbReference type="ARBA" id="ARBA00008343"/>
    </source>
</evidence>
<evidence type="ECO:0000256" key="3">
    <source>
        <dbReference type="ARBA" id="ARBA00002933"/>
    </source>
</evidence>
<dbReference type="GO" id="GO:0032357">
    <property type="term" value="F:oxidized purine DNA binding"/>
    <property type="evidence" value="ECO:0007669"/>
    <property type="project" value="TreeGrafter"/>
</dbReference>
<accession>A0A6V8N6C7</accession>
<keyword evidence="12" id="KW-0234">DNA repair</keyword>
<dbReference type="GO" id="GO:0035485">
    <property type="term" value="F:adenine/guanine mispair binding"/>
    <property type="evidence" value="ECO:0007669"/>
    <property type="project" value="TreeGrafter"/>
</dbReference>
<dbReference type="Gene3D" id="1.10.340.30">
    <property type="entry name" value="Hypothetical protein, domain 2"/>
    <property type="match status" value="1"/>
</dbReference>
<evidence type="ECO:0000259" key="14">
    <source>
        <dbReference type="SMART" id="SM00478"/>
    </source>
</evidence>
<evidence type="ECO:0000256" key="11">
    <source>
        <dbReference type="ARBA" id="ARBA00023014"/>
    </source>
</evidence>
<dbReference type="EC" id="3.2.2.31" evidence="5"/>
<dbReference type="Gene3D" id="1.10.1670.10">
    <property type="entry name" value="Helix-hairpin-Helix base-excision DNA repair enzymes (C-terminal)"/>
    <property type="match status" value="1"/>
</dbReference>
<dbReference type="GO" id="GO:0000701">
    <property type="term" value="F:purine-specific mismatch base pair DNA N-glycosylase activity"/>
    <property type="evidence" value="ECO:0007669"/>
    <property type="project" value="UniProtKB-EC"/>
</dbReference>
<dbReference type="GO" id="GO:0006284">
    <property type="term" value="P:base-excision repair"/>
    <property type="evidence" value="ECO:0007669"/>
    <property type="project" value="InterPro"/>
</dbReference>
<name>A0A6V8N6C7_9BACT</name>
<dbReference type="Proteomes" id="UP000587586">
    <property type="component" value="Unassembled WGS sequence"/>
</dbReference>
<dbReference type="SMART" id="SM00478">
    <property type="entry name" value="ENDO3c"/>
    <property type="match status" value="1"/>
</dbReference>
<organism evidence="15 16">
    <name type="scientific">Geomonas limicola</name>
    <dbReference type="NCBI Taxonomy" id="2740186"/>
    <lineage>
        <taxon>Bacteria</taxon>
        <taxon>Pseudomonadati</taxon>
        <taxon>Thermodesulfobacteriota</taxon>
        <taxon>Desulfuromonadia</taxon>
        <taxon>Geobacterales</taxon>
        <taxon>Geobacteraceae</taxon>
        <taxon>Geomonas</taxon>
    </lineage>
</organism>
<evidence type="ECO:0000313" key="16">
    <source>
        <dbReference type="Proteomes" id="UP000587586"/>
    </source>
</evidence>
<dbReference type="PANTHER" id="PTHR42944">
    <property type="entry name" value="ADENINE DNA GLYCOSYLASE"/>
    <property type="match status" value="1"/>
</dbReference>
<comment type="function">
    <text evidence="3">Adenine glycosylase active on G-A mispairs. MutY also corrects error-prone DNA synthesis past GO lesions which are due to the oxidatively damaged form of guanine: 7,8-dihydro-8-oxoguanine (8-oxo-dGTP).</text>
</comment>
<dbReference type="InterPro" id="IPR011257">
    <property type="entry name" value="DNA_glycosylase"/>
</dbReference>
<comment type="caution">
    <text evidence="15">The sequence shown here is derived from an EMBL/GenBank/DDBJ whole genome shotgun (WGS) entry which is preliminary data.</text>
</comment>
<protein>
    <recommendedName>
        <fullName evidence="6">Adenine DNA glycosylase</fullName>
        <ecNumber evidence="5">3.2.2.31</ecNumber>
    </recommendedName>
</protein>
<evidence type="ECO:0000256" key="12">
    <source>
        <dbReference type="ARBA" id="ARBA00023204"/>
    </source>
</evidence>
<dbReference type="GO" id="GO:0004519">
    <property type="term" value="F:endonuclease activity"/>
    <property type="evidence" value="ECO:0007669"/>
    <property type="project" value="UniProtKB-KW"/>
</dbReference>
<evidence type="ECO:0000256" key="2">
    <source>
        <dbReference type="ARBA" id="ARBA00001966"/>
    </source>
</evidence>
<keyword evidence="15" id="KW-0255">Endonuclease</keyword>
<dbReference type="PROSITE" id="PS01155">
    <property type="entry name" value="ENDONUCLEASE_III_2"/>
    <property type="match status" value="1"/>
</dbReference>
<evidence type="ECO:0000256" key="9">
    <source>
        <dbReference type="ARBA" id="ARBA00022801"/>
    </source>
</evidence>
<comment type="catalytic activity">
    <reaction evidence="1">
        <text>Hydrolyzes free adenine bases from 7,8-dihydro-8-oxoguanine:adenine mismatched double-stranded DNA, leaving an apurinic site.</text>
        <dbReference type="EC" id="3.2.2.31"/>
    </reaction>
</comment>
<dbReference type="GO" id="GO:0051536">
    <property type="term" value="F:iron-sulfur cluster binding"/>
    <property type="evidence" value="ECO:0007669"/>
    <property type="project" value="UniProtKB-KW"/>
</dbReference>
<evidence type="ECO:0000256" key="10">
    <source>
        <dbReference type="ARBA" id="ARBA00023004"/>
    </source>
</evidence>
<comment type="cofactor">
    <cofactor evidence="2">
        <name>[4Fe-4S] cluster</name>
        <dbReference type="ChEBI" id="CHEBI:49883"/>
    </cofactor>
</comment>
<evidence type="ECO:0000256" key="7">
    <source>
        <dbReference type="ARBA" id="ARBA00022723"/>
    </source>
</evidence>
<evidence type="ECO:0000313" key="15">
    <source>
        <dbReference type="EMBL" id="GFO68118.1"/>
    </source>
</evidence>
<dbReference type="InterPro" id="IPR036390">
    <property type="entry name" value="WH_DNA-bd_sf"/>
</dbReference>
<reference evidence="16" key="1">
    <citation type="submission" date="2020-06" db="EMBL/GenBank/DDBJ databases">
        <title>Draft genomic sequecing of Geomonas sp. Red745.</title>
        <authorList>
            <person name="Itoh H."/>
            <person name="Xu Z.X."/>
            <person name="Ushijima N."/>
            <person name="Masuda Y."/>
            <person name="Shiratori Y."/>
            <person name="Senoo K."/>
        </authorList>
    </citation>
    <scope>NUCLEOTIDE SEQUENCE [LARGE SCALE GENOMIC DNA]</scope>
    <source>
        <strain evidence="16">Red745</strain>
    </source>
</reference>
<dbReference type="SUPFAM" id="SSF46785">
    <property type="entry name" value="Winged helix' DNA-binding domain"/>
    <property type="match status" value="1"/>
</dbReference>
<dbReference type="PANTHER" id="PTHR42944:SF1">
    <property type="entry name" value="ADENINE DNA GLYCOSYLASE"/>
    <property type="match status" value="1"/>
</dbReference>
<feature type="domain" description="HhH-GPD" evidence="14">
    <location>
        <begin position="59"/>
        <end position="207"/>
    </location>
</feature>
<evidence type="ECO:0000256" key="1">
    <source>
        <dbReference type="ARBA" id="ARBA00000843"/>
    </source>
</evidence>
<proteinExistence type="inferred from homology"/>
<keyword evidence="15" id="KW-0540">Nuclease</keyword>
<keyword evidence="7" id="KW-0479">Metal-binding</keyword>
<keyword evidence="10" id="KW-0408">Iron</keyword>
<evidence type="ECO:0000256" key="6">
    <source>
        <dbReference type="ARBA" id="ARBA00022023"/>
    </source>
</evidence>
<dbReference type="GO" id="GO:0034039">
    <property type="term" value="F:8-oxo-7,8-dihydroguanine DNA N-glycosylase activity"/>
    <property type="evidence" value="ECO:0007669"/>
    <property type="project" value="TreeGrafter"/>
</dbReference>
<gene>
    <name evidence="15" type="ORF">GMLC_16970</name>
</gene>
<dbReference type="GO" id="GO:0046872">
    <property type="term" value="F:metal ion binding"/>
    <property type="evidence" value="ECO:0007669"/>
    <property type="project" value="UniProtKB-KW"/>
</dbReference>
<dbReference type="Pfam" id="PF00633">
    <property type="entry name" value="HHH"/>
    <property type="match status" value="1"/>
</dbReference>
<evidence type="ECO:0000256" key="13">
    <source>
        <dbReference type="ARBA" id="ARBA00023295"/>
    </source>
</evidence>
<keyword evidence="11" id="KW-0411">Iron-sulfur</keyword>
<dbReference type="RefSeq" id="WP_183360645.1">
    <property type="nucleotide sequence ID" value="NZ_BLXZ01000003.1"/>
</dbReference>
<dbReference type="InterPro" id="IPR003265">
    <property type="entry name" value="HhH-GPD_domain"/>
</dbReference>
<keyword evidence="16" id="KW-1185">Reference proteome</keyword>
<dbReference type="GO" id="GO:0006298">
    <property type="term" value="P:mismatch repair"/>
    <property type="evidence" value="ECO:0007669"/>
    <property type="project" value="TreeGrafter"/>
</dbReference>
<dbReference type="InterPro" id="IPR044298">
    <property type="entry name" value="MIG/MutY"/>
</dbReference>